<dbReference type="SUPFAM" id="SSF52540">
    <property type="entry name" value="P-loop containing nucleoside triphosphate hydrolases"/>
    <property type="match status" value="1"/>
</dbReference>
<accession>A0A1K1PS11</accession>
<sequence>MRTFGAALVAVTLIGIGVLLSDWHVKVAVVWPWFVVAGVAAGVLGVVELVQGNSAKVGTFAAGLVGLSVWFVGWVPTETPGYGVWPWGLIFGGPVLLFLVVLGLRKRGGSLGLLGRWARRSQRNGGVASRFQIWRKASKWAMRRKAKVLKPSLRKLSWWARRRVPVTEYAVRLARVGWQWIWSPVEDVTLTLGGPRSGKTGTLASRLLDAPGAVIATSTRTDLIELTAKLREQRGPVHVYNPSGMGKIPSTIGLDPLAGCENPVTATYRAADLLPGEGGSDERQHWVDQARRALAVLLHAAALGELMMADVAAWAAKPAECADEVLRLLRRSPEPSFVDAAEQFLNTNDRTQSSITTSMQPAFAWLMDPTAKATTMVRGLDVAELLESKATVYMLGAEESHTAPLVAALTAHIAREARRIAAESPGGRLDPALTLVLDEAAIICPIPLPDWTADMGGRNVTIHIGAQSRAQLRKRWGDMGCAAIMTNSASVLILASARDPEDLQAYSLLTAERREMVEQQDADGRVTGRSPQRVPVLTPGEISQLPELHAVVVRRGMAVAIGRLQMAWKRRDVKALARAERREAFTARWSQRHDAATTWLAMVVDTLADLVEPWMAKAEQWAADRKAARAAKAAAVPVQDHAEPVVRAETVRLDVAGPDTAHTPADDRAAETAEANPLAELEAELDATWAEATGDDRGEGR</sequence>
<evidence type="ECO:0000313" key="9">
    <source>
        <dbReference type="EMBL" id="SFW50440.1"/>
    </source>
</evidence>
<dbReference type="Gene3D" id="3.40.50.300">
    <property type="entry name" value="P-loop containing nucleotide triphosphate hydrolases"/>
    <property type="match status" value="1"/>
</dbReference>
<dbReference type="InterPro" id="IPR027417">
    <property type="entry name" value="P-loop_NTPase"/>
</dbReference>
<evidence type="ECO:0000256" key="6">
    <source>
        <dbReference type="ARBA" id="ARBA00023136"/>
    </source>
</evidence>
<dbReference type="Proteomes" id="UP000182740">
    <property type="component" value="Unassembled WGS sequence"/>
</dbReference>
<feature type="transmembrane region" description="Helical" evidence="8">
    <location>
        <begin position="82"/>
        <end position="104"/>
    </location>
</feature>
<evidence type="ECO:0000256" key="2">
    <source>
        <dbReference type="ARBA" id="ARBA00008806"/>
    </source>
</evidence>
<feature type="region of interest" description="Disordered" evidence="7">
    <location>
        <begin position="654"/>
        <end position="701"/>
    </location>
</feature>
<feature type="compositionally biased region" description="Low complexity" evidence="7">
    <location>
        <begin position="672"/>
        <end position="692"/>
    </location>
</feature>
<evidence type="ECO:0000256" key="8">
    <source>
        <dbReference type="SAM" id="Phobius"/>
    </source>
</evidence>
<reference evidence="10" key="1">
    <citation type="submission" date="2016-11" db="EMBL/GenBank/DDBJ databases">
        <authorList>
            <person name="Varghese N."/>
            <person name="Submissions S."/>
        </authorList>
    </citation>
    <scope>NUCLEOTIDE SEQUENCE [LARGE SCALE GENOMIC DNA]</scope>
    <source>
        <strain evidence="10">DSM 44671</strain>
    </source>
</reference>
<keyword evidence="10" id="KW-1185">Reference proteome</keyword>
<dbReference type="OrthoDB" id="226701at2"/>
<dbReference type="Pfam" id="PF02534">
    <property type="entry name" value="T4SS-DNA_transf"/>
    <property type="match status" value="1"/>
</dbReference>
<evidence type="ECO:0000256" key="5">
    <source>
        <dbReference type="ARBA" id="ARBA00022989"/>
    </source>
</evidence>
<dbReference type="RefSeq" id="WP_072475085.1">
    <property type="nucleotide sequence ID" value="NZ_FPJG01000006.1"/>
</dbReference>
<proteinExistence type="inferred from homology"/>
<comment type="subcellular location">
    <subcellularLocation>
        <location evidence="1">Cell membrane</location>
        <topology evidence="1">Multi-pass membrane protein</topology>
    </subcellularLocation>
</comment>
<feature type="transmembrane region" description="Helical" evidence="8">
    <location>
        <begin position="31"/>
        <end position="50"/>
    </location>
</feature>
<evidence type="ECO:0000256" key="1">
    <source>
        <dbReference type="ARBA" id="ARBA00004651"/>
    </source>
</evidence>
<feature type="transmembrane region" description="Helical" evidence="8">
    <location>
        <begin position="57"/>
        <end position="76"/>
    </location>
</feature>
<gene>
    <name evidence="9" type="ORF">SAMN04489730_0949</name>
</gene>
<evidence type="ECO:0000256" key="7">
    <source>
        <dbReference type="SAM" id="MobiDB-lite"/>
    </source>
</evidence>
<keyword evidence="3" id="KW-1003">Cell membrane</keyword>
<dbReference type="EMBL" id="FPJG01000006">
    <property type="protein sequence ID" value="SFW50440.1"/>
    <property type="molecule type" value="Genomic_DNA"/>
</dbReference>
<name>A0A1K1PS11_9PSEU</name>
<dbReference type="PANTHER" id="PTHR37937">
    <property type="entry name" value="CONJUGATIVE TRANSFER: DNA TRANSPORT"/>
    <property type="match status" value="1"/>
</dbReference>
<dbReference type="STRING" id="546364.SAMN04489730_0949"/>
<dbReference type="CDD" id="cd01127">
    <property type="entry name" value="TrwB_TraG_TraD_VirD4"/>
    <property type="match status" value="1"/>
</dbReference>
<keyword evidence="6 8" id="KW-0472">Membrane</keyword>
<dbReference type="InterPro" id="IPR051539">
    <property type="entry name" value="T4SS-coupling_protein"/>
</dbReference>
<evidence type="ECO:0000313" key="10">
    <source>
        <dbReference type="Proteomes" id="UP000182740"/>
    </source>
</evidence>
<evidence type="ECO:0000256" key="3">
    <source>
        <dbReference type="ARBA" id="ARBA00022475"/>
    </source>
</evidence>
<keyword evidence="4 8" id="KW-0812">Transmembrane</keyword>
<keyword evidence="5 8" id="KW-1133">Transmembrane helix</keyword>
<dbReference type="AlphaFoldDB" id="A0A1K1PS11"/>
<dbReference type="GO" id="GO:0005886">
    <property type="term" value="C:plasma membrane"/>
    <property type="evidence" value="ECO:0007669"/>
    <property type="project" value="UniProtKB-SubCell"/>
</dbReference>
<evidence type="ECO:0000256" key="4">
    <source>
        <dbReference type="ARBA" id="ARBA00022692"/>
    </source>
</evidence>
<comment type="similarity">
    <text evidence="2">Belongs to the VirD4/TraG family.</text>
</comment>
<dbReference type="InterPro" id="IPR003688">
    <property type="entry name" value="TraG/VirD4"/>
</dbReference>
<dbReference type="PANTHER" id="PTHR37937:SF1">
    <property type="entry name" value="CONJUGATIVE TRANSFER: DNA TRANSPORT"/>
    <property type="match status" value="1"/>
</dbReference>
<protein>
    <submittedName>
        <fullName evidence="9">Type IV secretory system Conjugative DNA transfer</fullName>
    </submittedName>
</protein>
<organism evidence="9 10">
    <name type="scientific">Amycolatopsis australiensis</name>
    <dbReference type="NCBI Taxonomy" id="546364"/>
    <lineage>
        <taxon>Bacteria</taxon>
        <taxon>Bacillati</taxon>
        <taxon>Actinomycetota</taxon>
        <taxon>Actinomycetes</taxon>
        <taxon>Pseudonocardiales</taxon>
        <taxon>Pseudonocardiaceae</taxon>
        <taxon>Amycolatopsis</taxon>
    </lineage>
</organism>